<dbReference type="Proteomes" id="UP000799750">
    <property type="component" value="Unassembled WGS sequence"/>
</dbReference>
<evidence type="ECO:0000313" key="2">
    <source>
        <dbReference type="EMBL" id="KAF2493654.1"/>
    </source>
</evidence>
<dbReference type="EMBL" id="MU004192">
    <property type="protein sequence ID" value="KAF2493654.1"/>
    <property type="molecule type" value="Genomic_DNA"/>
</dbReference>
<feature type="region of interest" description="Disordered" evidence="1">
    <location>
        <begin position="93"/>
        <end position="119"/>
    </location>
</feature>
<sequence>MSSREFSQRNGKDPAKDKQRRSSQDKGKMPSKSRADEVLRQPEPAKKLPEGHPEWLKPTPYDFSGGPTPKDKRLHGEGYGEILSGVAARFEKESAEIRADASADTTTTPDGKRPRSESPRRIPEQWWRCCRCDELHAYDTAGVCYNHREDDYHLRCEECAGTSWRNPETLTPLLKQGKWS</sequence>
<keyword evidence="3" id="KW-1185">Reference proteome</keyword>
<dbReference type="OrthoDB" id="10401161at2759"/>
<feature type="compositionally biased region" description="Basic and acidic residues" evidence="1">
    <location>
        <begin position="110"/>
        <end position="119"/>
    </location>
</feature>
<name>A0A6A6QNE2_9PEZI</name>
<evidence type="ECO:0000313" key="3">
    <source>
        <dbReference type="Proteomes" id="UP000799750"/>
    </source>
</evidence>
<gene>
    <name evidence="2" type="ORF">BU16DRAFT_541316</name>
</gene>
<evidence type="ECO:0000256" key="1">
    <source>
        <dbReference type="SAM" id="MobiDB-lite"/>
    </source>
</evidence>
<reference evidence="2" key="1">
    <citation type="journal article" date="2020" name="Stud. Mycol.">
        <title>101 Dothideomycetes genomes: a test case for predicting lifestyles and emergence of pathogens.</title>
        <authorList>
            <person name="Haridas S."/>
            <person name="Albert R."/>
            <person name="Binder M."/>
            <person name="Bloem J."/>
            <person name="Labutti K."/>
            <person name="Salamov A."/>
            <person name="Andreopoulos B."/>
            <person name="Baker S."/>
            <person name="Barry K."/>
            <person name="Bills G."/>
            <person name="Bluhm B."/>
            <person name="Cannon C."/>
            <person name="Castanera R."/>
            <person name="Culley D."/>
            <person name="Daum C."/>
            <person name="Ezra D."/>
            <person name="Gonzalez J."/>
            <person name="Henrissat B."/>
            <person name="Kuo A."/>
            <person name="Liang C."/>
            <person name="Lipzen A."/>
            <person name="Lutzoni F."/>
            <person name="Magnuson J."/>
            <person name="Mondo S."/>
            <person name="Nolan M."/>
            <person name="Ohm R."/>
            <person name="Pangilinan J."/>
            <person name="Park H.-J."/>
            <person name="Ramirez L."/>
            <person name="Alfaro M."/>
            <person name="Sun H."/>
            <person name="Tritt A."/>
            <person name="Yoshinaga Y."/>
            <person name="Zwiers L.-H."/>
            <person name="Turgeon B."/>
            <person name="Goodwin S."/>
            <person name="Spatafora J."/>
            <person name="Crous P."/>
            <person name="Grigoriev I."/>
        </authorList>
    </citation>
    <scope>NUCLEOTIDE SEQUENCE</scope>
    <source>
        <strain evidence="2">CBS 269.34</strain>
    </source>
</reference>
<feature type="compositionally biased region" description="Basic and acidic residues" evidence="1">
    <location>
        <begin position="1"/>
        <end position="55"/>
    </location>
</feature>
<proteinExistence type="predicted"/>
<dbReference type="AlphaFoldDB" id="A0A6A6QNE2"/>
<accession>A0A6A6QNE2</accession>
<organism evidence="2 3">
    <name type="scientific">Lophium mytilinum</name>
    <dbReference type="NCBI Taxonomy" id="390894"/>
    <lineage>
        <taxon>Eukaryota</taxon>
        <taxon>Fungi</taxon>
        <taxon>Dikarya</taxon>
        <taxon>Ascomycota</taxon>
        <taxon>Pezizomycotina</taxon>
        <taxon>Dothideomycetes</taxon>
        <taxon>Pleosporomycetidae</taxon>
        <taxon>Mytilinidiales</taxon>
        <taxon>Mytilinidiaceae</taxon>
        <taxon>Lophium</taxon>
    </lineage>
</organism>
<protein>
    <submittedName>
        <fullName evidence="2">Uncharacterized protein</fullName>
    </submittedName>
</protein>
<feature type="region of interest" description="Disordered" evidence="1">
    <location>
        <begin position="1"/>
        <end position="77"/>
    </location>
</feature>